<protein>
    <recommendedName>
        <fullName evidence="3">LamG domain protein jellyroll fold domain protein</fullName>
    </recommendedName>
</protein>
<sequence>MNLLTKKIRKPSSYPARFERAGSGFNQAGRIFPQHTPRVENQVLTKNLVDGTFLRDLNSDSVAGDFMPTKMESASFENGVQSFKANDQFGGISKTGALNIVDHIYYARAYVKAPPGYNTIRFQVYSVSYGSAVVPITGTGDFQFASLTHKITGGTASLMIQDNAVTPSESFQITKAILIDLTAAFGVGKEPSKEECDIKFAEANGGPLVQPANPVWIEENTTNLIQSPLDLNAPAWAIEPYRPVCTGGYLDPFGSNRAWLIQDTKTNENSHLRQSVTIPNDSLPRTFSSFVKRHDVDVCGISVILLGGSTSVQAYARLNLTTGVIGEGDGMSVAEAGDGWYKVSCTLVNNGTGNITFMPRIFPAPDGGTGSVYVSMPQVEQKGYATNFVEGTRSTELYTLPTPAGLTPIQGSIRMWTYINSASKRQITSNWTKLLYIPRTSGGNGILIQHSASAANWQLQTFNDANTASSIAILDTVTPNGWHHFAAKWSATELKFYIDGVVVGTLANPNLPTGFANTIMLGCSSVGQPAYAWGSMIDEVHITNDSPTDSQMLDEYLTYPAVPYAATVALIRPRMRTVEQGIF</sequence>
<evidence type="ECO:0008006" key="3">
    <source>
        <dbReference type="Google" id="ProtNLM"/>
    </source>
</evidence>
<evidence type="ECO:0000313" key="1">
    <source>
        <dbReference type="EMBL" id="ADY54727.1"/>
    </source>
</evidence>
<dbReference type="HOGENOM" id="CLU_467620_0_0_9"/>
<dbReference type="RefSeq" id="WP_013623598.1">
    <property type="nucleotide sequence ID" value="NC_015172.1"/>
</dbReference>
<dbReference type="STRING" id="645991.Sgly_0361"/>
<gene>
    <name evidence="1" type="ordered locus">Sgly_0361</name>
</gene>
<dbReference type="Proteomes" id="UP000007488">
    <property type="component" value="Chromosome"/>
</dbReference>
<proteinExistence type="predicted"/>
<dbReference type="AlphaFoldDB" id="F0SXI1"/>
<dbReference type="Pfam" id="PF13385">
    <property type="entry name" value="Laminin_G_3"/>
    <property type="match status" value="1"/>
</dbReference>
<dbReference type="Gene3D" id="2.60.120.200">
    <property type="match status" value="1"/>
</dbReference>
<dbReference type="KEGG" id="sgy:Sgly_0361"/>
<dbReference type="OrthoDB" id="3078561at2"/>
<dbReference type="SUPFAM" id="SSF49899">
    <property type="entry name" value="Concanavalin A-like lectins/glucanases"/>
    <property type="match status" value="1"/>
</dbReference>
<evidence type="ECO:0000313" key="2">
    <source>
        <dbReference type="Proteomes" id="UP000007488"/>
    </source>
</evidence>
<dbReference type="EMBL" id="CP002547">
    <property type="protein sequence ID" value="ADY54727.1"/>
    <property type="molecule type" value="Genomic_DNA"/>
</dbReference>
<keyword evidence="2" id="KW-1185">Reference proteome</keyword>
<name>F0SXI1_SYNGF</name>
<reference evidence="1 2" key="1">
    <citation type="journal article" date="2011" name="Stand. Genomic Sci.">
        <title>Complete genome sequence of Syntrophobotulus glycolicus type strain (FlGlyR).</title>
        <authorList>
            <person name="Han C."/>
            <person name="Mwirichia R."/>
            <person name="Chertkov O."/>
            <person name="Held B."/>
            <person name="Lapidus A."/>
            <person name="Nolan M."/>
            <person name="Lucas S."/>
            <person name="Hammon N."/>
            <person name="Deshpande S."/>
            <person name="Cheng J.F."/>
            <person name="Tapia R."/>
            <person name="Goodwin L."/>
            <person name="Pitluck S."/>
            <person name="Huntemann M."/>
            <person name="Liolios K."/>
            <person name="Ivanova N."/>
            <person name="Pagani I."/>
            <person name="Mavromatis K."/>
            <person name="Ovchinikova G."/>
            <person name="Pati A."/>
            <person name="Chen A."/>
            <person name="Palaniappan K."/>
            <person name="Land M."/>
            <person name="Hauser L."/>
            <person name="Brambilla E.M."/>
            <person name="Rohde M."/>
            <person name="Spring S."/>
            <person name="Sikorski J."/>
            <person name="Goker M."/>
            <person name="Woyke T."/>
            <person name="Bristow J."/>
            <person name="Eisen J.A."/>
            <person name="Markowitz V."/>
            <person name="Hugenholtz P."/>
            <person name="Kyrpides N.C."/>
            <person name="Klenk H.P."/>
            <person name="Detter J.C."/>
        </authorList>
    </citation>
    <scope>NUCLEOTIDE SEQUENCE [LARGE SCALE GENOMIC DNA]</scope>
    <source>
        <strain evidence="2">DSM 8271 / FlGlyR</strain>
    </source>
</reference>
<dbReference type="InterPro" id="IPR013320">
    <property type="entry name" value="ConA-like_dom_sf"/>
</dbReference>
<organism evidence="1 2">
    <name type="scientific">Syntrophobotulus glycolicus (strain DSM 8271 / FlGlyR)</name>
    <dbReference type="NCBI Taxonomy" id="645991"/>
    <lineage>
        <taxon>Bacteria</taxon>
        <taxon>Bacillati</taxon>
        <taxon>Bacillota</taxon>
        <taxon>Clostridia</taxon>
        <taxon>Eubacteriales</taxon>
        <taxon>Desulfitobacteriaceae</taxon>
        <taxon>Syntrophobotulus</taxon>
    </lineage>
</organism>
<reference evidence="2" key="2">
    <citation type="submission" date="2011-02" db="EMBL/GenBank/DDBJ databases">
        <title>The complete genome of Syntrophobotulus glycolicus DSM 8271.</title>
        <authorList>
            <person name="Lucas S."/>
            <person name="Copeland A."/>
            <person name="Lapidus A."/>
            <person name="Bruce D."/>
            <person name="Goodwin L."/>
            <person name="Pitluck S."/>
            <person name="Kyrpides N."/>
            <person name="Mavromatis K."/>
            <person name="Pagani I."/>
            <person name="Ivanova N."/>
            <person name="Mikhailova N."/>
            <person name="Chertkov O."/>
            <person name="Held B."/>
            <person name="Detter J.C."/>
            <person name="Tapia R."/>
            <person name="Han C."/>
            <person name="Land M."/>
            <person name="Hauser L."/>
            <person name="Markowitz V."/>
            <person name="Cheng J.-F."/>
            <person name="Hugenholtz P."/>
            <person name="Woyke T."/>
            <person name="Wu D."/>
            <person name="Spring S."/>
            <person name="Schroeder M."/>
            <person name="Brambilla E."/>
            <person name="Klenk H.-P."/>
            <person name="Eisen J.A."/>
        </authorList>
    </citation>
    <scope>NUCLEOTIDE SEQUENCE [LARGE SCALE GENOMIC DNA]</scope>
    <source>
        <strain evidence="2">DSM 8271 / FlGlyR</strain>
    </source>
</reference>
<accession>F0SXI1</accession>